<dbReference type="InterPro" id="IPR024757">
    <property type="entry name" value="FtsZ_C"/>
</dbReference>
<dbReference type="PANTHER" id="PTHR30314:SF3">
    <property type="entry name" value="MITOCHONDRIAL DIVISION PROTEIN FSZA"/>
    <property type="match status" value="1"/>
</dbReference>
<comment type="caution">
    <text evidence="9">The sequence shown here is derived from an EMBL/GenBank/DDBJ whole genome shotgun (WGS) entry which is preliminary data.</text>
</comment>
<dbReference type="Gene3D" id="3.40.50.1440">
    <property type="entry name" value="Tubulin/FtsZ, GTPase domain"/>
    <property type="match status" value="1"/>
</dbReference>
<dbReference type="InterPro" id="IPR018316">
    <property type="entry name" value="Tubulin/FtsZ_2-layer-sand-dom"/>
</dbReference>
<dbReference type="GO" id="GO:0003924">
    <property type="term" value="F:GTPase activity"/>
    <property type="evidence" value="ECO:0007669"/>
    <property type="project" value="UniProtKB-UniRule"/>
</dbReference>
<protein>
    <recommendedName>
        <fullName evidence="4 5">Cell division protein FtsZ</fullName>
    </recommendedName>
</protein>
<dbReference type="InterPro" id="IPR000158">
    <property type="entry name" value="Cell_div_FtsZ"/>
</dbReference>
<sequence>MAKTNPEIEAFARIKVVGVGGSGGNAIAHMINSGVRGVDFITMNTDAQALHHSPATKKIHMGKALTRGLGTGMNPELGKKAAEESMEEIQSILKGSDMIFLACGMGGGTGTGASSVIAKVAKDQGALTVAVVTRPFFFEGSQRAYVADQGLQDLSREVDALIVIPNDRLLGLVDKNTSCLSAFGMCDEVLRQAVEGISDLITTPGIINVDFADIKAVMQNAGSALMGIGSAIGEKRAEEAARAAINSPLLDISIEGARGVLFAIAGGDDMTMLEVQEAAKIITAAIDKDAKVIFGAVKDERLKKNELKVTVIASGFPEKKVERALGIGTYDDRTSGKHEDDGDATGPLMSKYEEAALVDDDAEEGRSFAASLLSRSKERDSDSLAKENSTPPKNDEGESEEWSSIPAFLRRGRKK</sequence>
<keyword evidence="4" id="KW-0963">Cytoplasm</keyword>
<reference evidence="9 10" key="1">
    <citation type="submission" date="2017-09" db="EMBL/GenBank/DDBJ databases">
        <title>Depth-based differentiation of microbial function through sediment-hosted aquifers and enrichment of novel symbionts in the deep terrestrial subsurface.</title>
        <authorList>
            <person name="Probst A.J."/>
            <person name="Ladd B."/>
            <person name="Jarett J.K."/>
            <person name="Geller-Mcgrath D.E."/>
            <person name="Sieber C.M."/>
            <person name="Emerson J.B."/>
            <person name="Anantharaman K."/>
            <person name="Thomas B.C."/>
            <person name="Malmstrom R."/>
            <person name="Stieglmeier M."/>
            <person name="Klingl A."/>
            <person name="Woyke T."/>
            <person name="Ryan C.M."/>
            <person name="Banfield J.F."/>
        </authorList>
    </citation>
    <scope>NUCLEOTIDE SEQUENCE [LARGE SCALE GENOMIC DNA]</scope>
    <source>
        <strain evidence="9">CG10_big_fil_rev_8_21_14_0_10_45_14</strain>
    </source>
</reference>
<feature type="binding site" evidence="4">
    <location>
        <begin position="108"/>
        <end position="110"/>
    </location>
    <ligand>
        <name>GTP</name>
        <dbReference type="ChEBI" id="CHEBI:37565"/>
    </ligand>
</feature>
<name>A0A2H0RL67_9BACT</name>
<evidence type="ECO:0000259" key="7">
    <source>
        <dbReference type="SMART" id="SM00864"/>
    </source>
</evidence>
<dbReference type="EMBL" id="PCYL01000001">
    <property type="protein sequence ID" value="PIR47238.1"/>
    <property type="molecule type" value="Genomic_DNA"/>
</dbReference>
<evidence type="ECO:0000259" key="8">
    <source>
        <dbReference type="SMART" id="SM00865"/>
    </source>
</evidence>
<dbReference type="SMART" id="SM00864">
    <property type="entry name" value="Tubulin"/>
    <property type="match status" value="1"/>
</dbReference>
<keyword evidence="4 9" id="KW-0132">Cell division</keyword>
<feature type="binding site" evidence="4">
    <location>
        <position position="187"/>
    </location>
    <ligand>
        <name>GTP</name>
        <dbReference type="ChEBI" id="CHEBI:37565"/>
    </ligand>
</feature>
<gene>
    <name evidence="4" type="primary">ftsZ</name>
    <name evidence="9" type="ORF">COV07_00010</name>
</gene>
<accession>A0A2H0RL67</accession>
<dbReference type="SUPFAM" id="SSF52490">
    <property type="entry name" value="Tubulin nucleotide-binding domain-like"/>
    <property type="match status" value="1"/>
</dbReference>
<dbReference type="GO" id="GO:0005737">
    <property type="term" value="C:cytoplasm"/>
    <property type="evidence" value="ECO:0007669"/>
    <property type="project" value="UniProtKB-SubCell"/>
</dbReference>
<comment type="caution">
    <text evidence="4">Lacks conserved residue(s) required for the propagation of feature annotation.</text>
</comment>
<dbReference type="Pfam" id="PF12327">
    <property type="entry name" value="FtsZ_C"/>
    <property type="match status" value="1"/>
</dbReference>
<feature type="region of interest" description="Disordered" evidence="6">
    <location>
        <begin position="368"/>
        <end position="415"/>
    </location>
</feature>
<feature type="binding site" evidence="4">
    <location>
        <position position="139"/>
    </location>
    <ligand>
        <name>GTP</name>
        <dbReference type="ChEBI" id="CHEBI:37565"/>
    </ligand>
</feature>
<dbReference type="FunFam" id="3.40.50.1440:FF:000001">
    <property type="entry name" value="Cell division protein FtsZ"/>
    <property type="match status" value="1"/>
</dbReference>
<dbReference type="SUPFAM" id="SSF55307">
    <property type="entry name" value="Tubulin C-terminal domain-like"/>
    <property type="match status" value="1"/>
</dbReference>
<comment type="subunit">
    <text evidence="4">Homodimer. Polymerizes to form a dynamic ring structure in a strictly GTP-dependent manner. Interacts directly with several other division proteins.</text>
</comment>
<dbReference type="InterPro" id="IPR008280">
    <property type="entry name" value="Tub_FtsZ_C"/>
</dbReference>
<dbReference type="GO" id="GO:0051258">
    <property type="term" value="P:protein polymerization"/>
    <property type="evidence" value="ECO:0007669"/>
    <property type="project" value="UniProtKB-UniRule"/>
</dbReference>
<dbReference type="PRINTS" id="PR00423">
    <property type="entry name" value="CELLDVISFTSZ"/>
</dbReference>
<dbReference type="Gene3D" id="3.30.1330.20">
    <property type="entry name" value="Tubulin/FtsZ, C-terminal domain"/>
    <property type="match status" value="1"/>
</dbReference>
<evidence type="ECO:0000256" key="5">
    <source>
        <dbReference type="NCBIfam" id="TIGR00065"/>
    </source>
</evidence>
<dbReference type="SMART" id="SM00865">
    <property type="entry name" value="Tubulin_C"/>
    <property type="match status" value="1"/>
</dbReference>
<evidence type="ECO:0000256" key="1">
    <source>
        <dbReference type="ARBA" id="ARBA00009690"/>
    </source>
</evidence>
<feature type="domain" description="Tubulin/FtsZ 2-layer sandwich" evidence="8">
    <location>
        <begin position="207"/>
        <end position="325"/>
    </location>
</feature>
<dbReference type="NCBIfam" id="TIGR00065">
    <property type="entry name" value="ftsZ"/>
    <property type="match status" value="1"/>
</dbReference>
<keyword evidence="4" id="KW-0131">Cell cycle</keyword>
<dbReference type="InterPro" id="IPR003008">
    <property type="entry name" value="Tubulin_FtsZ_GTPase"/>
</dbReference>
<dbReference type="GO" id="GO:0032153">
    <property type="term" value="C:cell division site"/>
    <property type="evidence" value="ECO:0007669"/>
    <property type="project" value="UniProtKB-UniRule"/>
</dbReference>
<evidence type="ECO:0000256" key="2">
    <source>
        <dbReference type="ARBA" id="ARBA00022741"/>
    </source>
</evidence>
<evidence type="ECO:0000313" key="10">
    <source>
        <dbReference type="Proteomes" id="UP000230833"/>
    </source>
</evidence>
<keyword evidence="2 4" id="KW-0547">Nucleotide-binding</keyword>
<feature type="binding site" evidence="4">
    <location>
        <position position="143"/>
    </location>
    <ligand>
        <name>GTP</name>
        <dbReference type="ChEBI" id="CHEBI:37565"/>
    </ligand>
</feature>
<dbReference type="Pfam" id="PF00091">
    <property type="entry name" value="Tubulin"/>
    <property type="match status" value="1"/>
</dbReference>
<dbReference type="GO" id="GO:0000917">
    <property type="term" value="P:division septum assembly"/>
    <property type="evidence" value="ECO:0007669"/>
    <property type="project" value="UniProtKB-KW"/>
</dbReference>
<keyword evidence="3 4" id="KW-0342">GTP-binding</keyword>
<dbReference type="InterPro" id="IPR045061">
    <property type="entry name" value="FtsZ/CetZ"/>
</dbReference>
<dbReference type="GO" id="GO:0043093">
    <property type="term" value="P:FtsZ-dependent cytokinesis"/>
    <property type="evidence" value="ECO:0007669"/>
    <property type="project" value="UniProtKB-UniRule"/>
</dbReference>
<dbReference type="InterPro" id="IPR036525">
    <property type="entry name" value="Tubulin/FtsZ_GTPase_sf"/>
</dbReference>
<organism evidence="9 10">
    <name type="scientific">Candidatus Vogelbacteria bacterium CG10_big_fil_rev_8_21_14_0_10_45_14</name>
    <dbReference type="NCBI Taxonomy" id="1975042"/>
    <lineage>
        <taxon>Bacteria</taxon>
        <taxon>Candidatus Vogeliibacteriota</taxon>
    </lineage>
</organism>
<comment type="similarity">
    <text evidence="1 4">Belongs to the FtsZ family.</text>
</comment>
<dbReference type="AlphaFoldDB" id="A0A2H0RL67"/>
<evidence type="ECO:0000313" key="9">
    <source>
        <dbReference type="EMBL" id="PIR47238.1"/>
    </source>
</evidence>
<dbReference type="InterPro" id="IPR037103">
    <property type="entry name" value="Tubulin/FtsZ-like_C"/>
</dbReference>
<comment type="subcellular location">
    <subcellularLocation>
        <location evidence="4">Cytoplasm</location>
    </subcellularLocation>
    <text evidence="4">Assembles at midcell at the inner surface of the cytoplasmic membrane.</text>
</comment>
<comment type="function">
    <text evidence="4">Essential cell division protein that forms a contractile ring structure (Z ring) at the future cell division site. The regulation of the ring assembly controls the timing and the location of cell division. One of the functions of the FtsZ ring is to recruit other cell division proteins to the septum to produce a new cell wall between the dividing cells. Binds GTP and shows GTPase activity.</text>
</comment>
<dbReference type="HAMAP" id="MF_00909">
    <property type="entry name" value="FtsZ"/>
    <property type="match status" value="1"/>
</dbReference>
<feature type="compositionally biased region" description="Basic and acidic residues" evidence="6">
    <location>
        <begin position="375"/>
        <end position="385"/>
    </location>
</feature>
<proteinExistence type="inferred from homology"/>
<evidence type="ECO:0000256" key="3">
    <source>
        <dbReference type="ARBA" id="ARBA00023134"/>
    </source>
</evidence>
<dbReference type="GO" id="GO:0005525">
    <property type="term" value="F:GTP binding"/>
    <property type="evidence" value="ECO:0007669"/>
    <property type="project" value="UniProtKB-UniRule"/>
</dbReference>
<dbReference type="PANTHER" id="PTHR30314">
    <property type="entry name" value="CELL DIVISION PROTEIN FTSZ-RELATED"/>
    <property type="match status" value="1"/>
</dbReference>
<dbReference type="Proteomes" id="UP000230833">
    <property type="component" value="Unassembled WGS sequence"/>
</dbReference>
<feature type="domain" description="Tubulin/FtsZ GTPase" evidence="7">
    <location>
        <begin position="13"/>
        <end position="205"/>
    </location>
</feature>
<evidence type="ECO:0000256" key="6">
    <source>
        <dbReference type="SAM" id="MobiDB-lite"/>
    </source>
</evidence>
<keyword evidence="4" id="KW-0717">Septation</keyword>
<evidence type="ECO:0000256" key="4">
    <source>
        <dbReference type="HAMAP-Rule" id="MF_00909"/>
    </source>
</evidence>
<dbReference type="CDD" id="cd02201">
    <property type="entry name" value="FtsZ_type1"/>
    <property type="match status" value="1"/>
</dbReference>